<sequence length="821" mass="88446">MTPAPTPWARPRLLRRMGESPLTVLWGPSGYGKTTLIESWLSNHPDTPAIRIGAPPPGGAPEAYWTGVRRAAADASTSVLVLDLPDRIADPNAWSRLLALRAAHPRRRVVVAVRDHTFVADRRAAAANAAVVTPAELEFTETEIADLLDRGGSPPSARTARDVWRRTAGHPALVAVAEGVIRVFGSDLDFERERAYAALDAQFDDFVAHRLLAPGLSPGLREAAGTIATVRRPTTGSVRALGIEDAAAAVTALERAGLLRWMPPAPVPYWVYPPAVRRSLLRIAAAEGTRPPRETSLRLARWLADNGDPVEALRHATDGEDWDLVVEVLAAHWIDIATTRLGVLTRALTALPDRVVRSRAALHYARELVVRLEPGEHGSARPVPDVDPALSDIAERDSVGLALATGALRSTVMRWTGDYDAAVRDHPVLVEFATRVADGLEGERRAMLGAVWMHLGLASQYRGDHLVAADLFERAADGRSRGPSDFAARQSAGQLALLNAVLGESRRAVGWLDRESVFGDRPGWLGAMIRLPAVTARLLLALDRLDLAAAEAARAELPELAGNVENWAFVVYAHSQFDLMCGRPDAGLDRLHRNRAEFGKWFGPAAFARPLLGSAAMDLRTAAGEGAAVLERAERVSGPMHPMIRLSAARAALLTGDAAIALRHTTVLARRRSIHTRVRLEALLIQATASLESGDRDAARVAWNRAVALSEDSGLLRPFVTVPADIRSALSEAGGTMPAGWAAAAGWGDGPYPPPVPVVHLTDREATVLDGLVRGDNVARIAQSQFVSPNTVKTQLKSLYRKLGVHSRAEAVREARRRGLV</sequence>
<dbReference type="Gene3D" id="1.10.10.10">
    <property type="entry name" value="Winged helix-like DNA-binding domain superfamily/Winged helix DNA-binding domain"/>
    <property type="match status" value="1"/>
</dbReference>
<keyword evidence="1" id="KW-0238">DNA-binding</keyword>
<dbReference type="PRINTS" id="PR00038">
    <property type="entry name" value="HTHLUXR"/>
</dbReference>
<dbReference type="Gene3D" id="1.25.40.10">
    <property type="entry name" value="Tetratricopeptide repeat domain"/>
    <property type="match status" value="1"/>
</dbReference>
<dbReference type="EMBL" id="BAABFB010000023">
    <property type="protein sequence ID" value="GAA4474376.1"/>
    <property type="molecule type" value="Genomic_DNA"/>
</dbReference>
<dbReference type="PANTHER" id="PTHR43214">
    <property type="entry name" value="TWO-COMPONENT RESPONSE REGULATOR"/>
    <property type="match status" value="1"/>
</dbReference>
<name>A0ABP8NYA7_9NOCA</name>
<reference evidence="4" key="1">
    <citation type="journal article" date="2019" name="Int. J. Syst. Evol. Microbiol.">
        <title>The Global Catalogue of Microorganisms (GCM) 10K type strain sequencing project: providing services to taxonomists for standard genome sequencing and annotation.</title>
        <authorList>
            <consortium name="The Broad Institute Genomics Platform"/>
            <consortium name="The Broad Institute Genome Sequencing Center for Infectious Disease"/>
            <person name="Wu L."/>
            <person name="Ma J."/>
        </authorList>
    </citation>
    <scope>NUCLEOTIDE SEQUENCE [LARGE SCALE GENOMIC DNA]</scope>
    <source>
        <strain evidence="4">JCM 32206</strain>
    </source>
</reference>
<dbReference type="InterPro" id="IPR036388">
    <property type="entry name" value="WH-like_DNA-bd_sf"/>
</dbReference>
<dbReference type="InterPro" id="IPR039420">
    <property type="entry name" value="WalR-like"/>
</dbReference>
<dbReference type="PANTHER" id="PTHR43214:SF43">
    <property type="entry name" value="TWO-COMPONENT RESPONSE REGULATOR"/>
    <property type="match status" value="1"/>
</dbReference>
<dbReference type="Pfam" id="PF00196">
    <property type="entry name" value="GerE"/>
    <property type="match status" value="1"/>
</dbReference>
<dbReference type="SMART" id="SM00421">
    <property type="entry name" value="HTH_LUXR"/>
    <property type="match status" value="1"/>
</dbReference>
<organism evidence="3 4">
    <name type="scientific">Rhodococcus olei</name>
    <dbReference type="NCBI Taxonomy" id="2161675"/>
    <lineage>
        <taxon>Bacteria</taxon>
        <taxon>Bacillati</taxon>
        <taxon>Actinomycetota</taxon>
        <taxon>Actinomycetes</taxon>
        <taxon>Mycobacteriales</taxon>
        <taxon>Nocardiaceae</taxon>
        <taxon>Rhodococcus</taxon>
    </lineage>
</organism>
<dbReference type="SUPFAM" id="SSF52540">
    <property type="entry name" value="P-loop containing nucleoside triphosphate hydrolases"/>
    <property type="match status" value="1"/>
</dbReference>
<dbReference type="Proteomes" id="UP001501183">
    <property type="component" value="Unassembled WGS sequence"/>
</dbReference>
<dbReference type="InterPro" id="IPR027417">
    <property type="entry name" value="P-loop_NTPase"/>
</dbReference>
<evidence type="ECO:0000313" key="3">
    <source>
        <dbReference type="EMBL" id="GAA4474376.1"/>
    </source>
</evidence>
<comment type="caution">
    <text evidence="3">The sequence shown here is derived from an EMBL/GenBank/DDBJ whole genome shotgun (WGS) entry which is preliminary data.</text>
</comment>
<gene>
    <name evidence="3" type="ORF">GCM10023094_09880</name>
</gene>
<dbReference type="InterPro" id="IPR000792">
    <property type="entry name" value="Tscrpt_reg_LuxR_C"/>
</dbReference>
<evidence type="ECO:0000313" key="4">
    <source>
        <dbReference type="Proteomes" id="UP001501183"/>
    </source>
</evidence>
<dbReference type="InterPro" id="IPR016032">
    <property type="entry name" value="Sig_transdc_resp-reg_C-effctor"/>
</dbReference>
<protein>
    <submittedName>
        <fullName evidence="3">LuxR C-terminal-related transcriptional regulator</fullName>
    </submittedName>
</protein>
<evidence type="ECO:0000259" key="2">
    <source>
        <dbReference type="PROSITE" id="PS50043"/>
    </source>
</evidence>
<keyword evidence="4" id="KW-1185">Reference proteome</keyword>
<evidence type="ECO:0000256" key="1">
    <source>
        <dbReference type="ARBA" id="ARBA00023125"/>
    </source>
</evidence>
<dbReference type="RefSeq" id="WP_345342648.1">
    <property type="nucleotide sequence ID" value="NZ_BAABFB010000023.1"/>
</dbReference>
<dbReference type="SUPFAM" id="SSF46894">
    <property type="entry name" value="C-terminal effector domain of the bipartite response regulators"/>
    <property type="match status" value="1"/>
</dbReference>
<dbReference type="InterPro" id="IPR011990">
    <property type="entry name" value="TPR-like_helical_dom_sf"/>
</dbReference>
<dbReference type="PROSITE" id="PS50043">
    <property type="entry name" value="HTH_LUXR_2"/>
    <property type="match status" value="1"/>
</dbReference>
<feature type="domain" description="HTH luxR-type" evidence="2">
    <location>
        <begin position="754"/>
        <end position="819"/>
    </location>
</feature>
<dbReference type="CDD" id="cd06170">
    <property type="entry name" value="LuxR_C_like"/>
    <property type="match status" value="1"/>
</dbReference>
<accession>A0ABP8NYA7</accession>
<proteinExistence type="predicted"/>